<dbReference type="AlphaFoldDB" id="A0A0J1BGJ3"/>
<organism evidence="1 2">
    <name type="scientific">Rhodopirellula islandica</name>
    <dbReference type="NCBI Taxonomy" id="595434"/>
    <lineage>
        <taxon>Bacteria</taxon>
        <taxon>Pseudomonadati</taxon>
        <taxon>Planctomycetota</taxon>
        <taxon>Planctomycetia</taxon>
        <taxon>Pirellulales</taxon>
        <taxon>Pirellulaceae</taxon>
        <taxon>Rhodopirellula</taxon>
    </lineage>
</organism>
<sequence length="61" mass="6806">MARSENATYCFRPVGRRQESFGIETVLAIVVALRNNRGKCPIGSHACARSFLLTDFESEQT</sequence>
<dbReference type="EMBL" id="LECT01000017">
    <property type="protein sequence ID" value="KLU05641.1"/>
    <property type="molecule type" value="Genomic_DNA"/>
</dbReference>
<proteinExistence type="predicted"/>
<dbReference type="PATRIC" id="fig|595434.4.peg.2171"/>
<keyword evidence="2" id="KW-1185">Reference proteome</keyword>
<dbReference type="STRING" id="595434.RISK_002273"/>
<gene>
    <name evidence="1" type="ORF">RISK_002273</name>
</gene>
<evidence type="ECO:0000313" key="2">
    <source>
        <dbReference type="Proteomes" id="UP000036367"/>
    </source>
</evidence>
<dbReference type="Proteomes" id="UP000036367">
    <property type="component" value="Unassembled WGS sequence"/>
</dbReference>
<name>A0A0J1BGJ3_RHOIS</name>
<accession>A0A0J1BGJ3</accession>
<comment type="caution">
    <text evidence="1">The sequence shown here is derived from an EMBL/GenBank/DDBJ whole genome shotgun (WGS) entry which is preliminary data.</text>
</comment>
<reference evidence="1" key="1">
    <citation type="submission" date="2015-05" db="EMBL/GenBank/DDBJ databases">
        <title>Permanent draft genome of Rhodopirellula islandicus K833.</title>
        <authorList>
            <person name="Kizina J."/>
            <person name="Richter M."/>
            <person name="Glockner F.O."/>
            <person name="Harder J."/>
        </authorList>
    </citation>
    <scope>NUCLEOTIDE SEQUENCE [LARGE SCALE GENOMIC DNA]</scope>
    <source>
        <strain evidence="1">K833</strain>
    </source>
</reference>
<evidence type="ECO:0000313" key="1">
    <source>
        <dbReference type="EMBL" id="KLU05641.1"/>
    </source>
</evidence>
<protein>
    <submittedName>
        <fullName evidence="1">Uncharacterized protein</fullName>
    </submittedName>
</protein>